<evidence type="ECO:0000313" key="1">
    <source>
        <dbReference type="Proteomes" id="UP000095287"/>
    </source>
</evidence>
<dbReference type="AlphaFoldDB" id="A0A1I7YH55"/>
<reference evidence="2" key="1">
    <citation type="submission" date="2016-11" db="UniProtKB">
        <authorList>
            <consortium name="WormBaseParasite"/>
        </authorList>
    </citation>
    <scope>IDENTIFICATION</scope>
</reference>
<dbReference type="Proteomes" id="UP000095287">
    <property type="component" value="Unplaced"/>
</dbReference>
<keyword evidence="1" id="KW-1185">Reference proteome</keyword>
<sequence length="100" mass="11542">MSMSGPQGRYGMFTSLQQHFNPLSFSNTNENNLLRAYSKPCRIQKAHLIRGCLHSWYLIDTSTALTTNAKFCRKAVKVVIKHKFPQANLTQIISYFWITM</sequence>
<protein>
    <submittedName>
        <fullName evidence="2">Ovule protein</fullName>
    </submittedName>
</protein>
<dbReference type="WBParaSite" id="L893_g16322.t1">
    <property type="protein sequence ID" value="L893_g16322.t1"/>
    <property type="gene ID" value="L893_g16322"/>
</dbReference>
<accession>A0A1I7YH55</accession>
<proteinExistence type="predicted"/>
<organism evidence="1 2">
    <name type="scientific">Steinernema glaseri</name>
    <dbReference type="NCBI Taxonomy" id="37863"/>
    <lineage>
        <taxon>Eukaryota</taxon>
        <taxon>Metazoa</taxon>
        <taxon>Ecdysozoa</taxon>
        <taxon>Nematoda</taxon>
        <taxon>Chromadorea</taxon>
        <taxon>Rhabditida</taxon>
        <taxon>Tylenchina</taxon>
        <taxon>Panagrolaimomorpha</taxon>
        <taxon>Strongyloidoidea</taxon>
        <taxon>Steinernematidae</taxon>
        <taxon>Steinernema</taxon>
    </lineage>
</organism>
<evidence type="ECO:0000313" key="2">
    <source>
        <dbReference type="WBParaSite" id="L893_g16322.t1"/>
    </source>
</evidence>
<name>A0A1I7YH55_9BILA</name>